<dbReference type="STRING" id="758820.SAMN00777080_1839"/>
<dbReference type="OrthoDB" id="660361at2"/>
<dbReference type="Pfam" id="PF13858">
    <property type="entry name" value="DUF4199"/>
    <property type="match status" value="1"/>
</dbReference>
<keyword evidence="1" id="KW-0472">Membrane</keyword>
<feature type="transmembrane region" description="Helical" evidence="1">
    <location>
        <begin position="38"/>
        <end position="59"/>
    </location>
</feature>
<accession>A0A1W2H399</accession>
<sequence length="181" mass="19569">MENQETPFKAGLNAGVILGIVSVVLTFVVYFISPITLASGTFGIGMLVVFIGILIYLGIQYRKSIGGFMEFGPAFNFSFIAMVVAGIISQIGTALLYNVVDPSLPGVLVEQTLENTMEMMEKFGAADSMSTQQIDEMREGLSANYTLMGQIKAFGIALIIYAVLSLILGAIIKKRDKSLDY</sequence>
<evidence type="ECO:0008006" key="4">
    <source>
        <dbReference type="Google" id="ProtNLM"/>
    </source>
</evidence>
<feature type="transmembrane region" description="Helical" evidence="1">
    <location>
        <begin position="12"/>
        <end position="32"/>
    </location>
</feature>
<keyword evidence="1" id="KW-1133">Transmembrane helix</keyword>
<feature type="transmembrane region" description="Helical" evidence="1">
    <location>
        <begin position="71"/>
        <end position="97"/>
    </location>
</feature>
<keyword evidence="1" id="KW-0812">Transmembrane</keyword>
<dbReference type="EMBL" id="LT838813">
    <property type="protein sequence ID" value="SMD43254.1"/>
    <property type="molecule type" value="Genomic_DNA"/>
</dbReference>
<gene>
    <name evidence="2" type="ORF">SAMN00777080_1839</name>
</gene>
<evidence type="ECO:0000313" key="3">
    <source>
        <dbReference type="Proteomes" id="UP000192333"/>
    </source>
</evidence>
<keyword evidence="3" id="KW-1185">Reference proteome</keyword>
<protein>
    <recommendedName>
        <fullName evidence="4">DUF4199 domain-containing protein</fullName>
    </recommendedName>
</protein>
<proteinExistence type="predicted"/>
<dbReference type="RefSeq" id="WP_084119992.1">
    <property type="nucleotide sequence ID" value="NZ_LT838813.1"/>
</dbReference>
<organism evidence="2 3">
    <name type="scientific">Aquiflexum balticum DSM 16537</name>
    <dbReference type="NCBI Taxonomy" id="758820"/>
    <lineage>
        <taxon>Bacteria</taxon>
        <taxon>Pseudomonadati</taxon>
        <taxon>Bacteroidota</taxon>
        <taxon>Cytophagia</taxon>
        <taxon>Cytophagales</taxon>
        <taxon>Cyclobacteriaceae</taxon>
        <taxon>Aquiflexum</taxon>
    </lineage>
</organism>
<feature type="transmembrane region" description="Helical" evidence="1">
    <location>
        <begin position="151"/>
        <end position="172"/>
    </location>
</feature>
<reference evidence="3" key="1">
    <citation type="submission" date="2017-04" db="EMBL/GenBank/DDBJ databases">
        <authorList>
            <person name="Varghese N."/>
            <person name="Submissions S."/>
        </authorList>
    </citation>
    <scope>NUCLEOTIDE SEQUENCE [LARGE SCALE GENOMIC DNA]</scope>
    <source>
        <strain evidence="3">DSM 16537</strain>
    </source>
</reference>
<dbReference type="AlphaFoldDB" id="A0A1W2H399"/>
<dbReference type="InterPro" id="IPR025250">
    <property type="entry name" value="DUF4199"/>
</dbReference>
<dbReference type="Proteomes" id="UP000192333">
    <property type="component" value="Chromosome I"/>
</dbReference>
<evidence type="ECO:0000256" key="1">
    <source>
        <dbReference type="SAM" id="Phobius"/>
    </source>
</evidence>
<name>A0A1W2H399_9BACT</name>
<evidence type="ECO:0000313" key="2">
    <source>
        <dbReference type="EMBL" id="SMD43254.1"/>
    </source>
</evidence>